<reference evidence="2 3" key="1">
    <citation type="submission" date="2021-03" db="EMBL/GenBank/DDBJ databases">
        <title>Caproiciproducens sp. nov. isolated from feces of cow.</title>
        <authorList>
            <person name="Choi J.-Y."/>
        </authorList>
    </citation>
    <scope>NUCLEOTIDE SEQUENCE [LARGE SCALE GENOMIC DNA]</scope>
    <source>
        <strain evidence="2 3">AGMB10547</strain>
    </source>
</reference>
<feature type="transmembrane region" description="Helical" evidence="1">
    <location>
        <begin position="59"/>
        <end position="79"/>
    </location>
</feature>
<sequence length="81" mass="8874">MLRLGILFLGFILYVYNQTFLSPQSIASKITAASSLILIVGASLLHFPSEKQENNSRLHVGLALICFGLLVLVVSLLQMNI</sequence>
<feature type="transmembrane region" description="Helical" evidence="1">
    <location>
        <begin position="27"/>
        <end position="47"/>
    </location>
</feature>
<name>A0ABS7DNP6_9FIRM</name>
<proteinExistence type="predicted"/>
<keyword evidence="1" id="KW-1133">Transmembrane helix</keyword>
<evidence type="ECO:0000313" key="3">
    <source>
        <dbReference type="Proteomes" id="UP000719942"/>
    </source>
</evidence>
<protein>
    <recommendedName>
        <fullName evidence="4">DUF3953 domain-containing protein</fullName>
    </recommendedName>
</protein>
<comment type="caution">
    <text evidence="2">The sequence shown here is derived from an EMBL/GenBank/DDBJ whole genome shotgun (WGS) entry which is preliminary data.</text>
</comment>
<evidence type="ECO:0000256" key="1">
    <source>
        <dbReference type="SAM" id="Phobius"/>
    </source>
</evidence>
<evidence type="ECO:0000313" key="2">
    <source>
        <dbReference type="EMBL" id="MBW7572828.1"/>
    </source>
</evidence>
<keyword evidence="1" id="KW-0812">Transmembrane</keyword>
<accession>A0ABS7DNP6</accession>
<dbReference type="Proteomes" id="UP000719942">
    <property type="component" value="Unassembled WGS sequence"/>
</dbReference>
<dbReference type="EMBL" id="JAGFNZ010000002">
    <property type="protein sequence ID" value="MBW7572828.1"/>
    <property type="molecule type" value="Genomic_DNA"/>
</dbReference>
<keyword evidence="1" id="KW-0472">Membrane</keyword>
<evidence type="ECO:0008006" key="4">
    <source>
        <dbReference type="Google" id="ProtNLM"/>
    </source>
</evidence>
<gene>
    <name evidence="2" type="ORF">J5W02_08365</name>
</gene>
<dbReference type="RefSeq" id="WP_219965204.1">
    <property type="nucleotide sequence ID" value="NZ_JAGFNZ010000002.1"/>
</dbReference>
<keyword evidence="3" id="KW-1185">Reference proteome</keyword>
<organism evidence="2 3">
    <name type="scientific">Caproiciproducens faecalis</name>
    <dbReference type="NCBI Taxonomy" id="2820301"/>
    <lineage>
        <taxon>Bacteria</taxon>
        <taxon>Bacillati</taxon>
        <taxon>Bacillota</taxon>
        <taxon>Clostridia</taxon>
        <taxon>Eubacteriales</taxon>
        <taxon>Acutalibacteraceae</taxon>
        <taxon>Caproiciproducens</taxon>
    </lineage>
</organism>